<comment type="function">
    <text evidence="1">Part of the tripartite ATP-independent periplasmic (TRAP) transport system.</text>
</comment>
<feature type="domain" description="TRAP C4-dicarboxylate transport system permease DctM subunit" evidence="4">
    <location>
        <begin position="6"/>
        <end position="229"/>
    </location>
</feature>
<dbReference type="PANTHER" id="PTHR43849">
    <property type="entry name" value="BLL3936 PROTEIN"/>
    <property type="match status" value="1"/>
</dbReference>
<evidence type="ECO:0000313" key="6">
    <source>
        <dbReference type="Proteomes" id="UP000597507"/>
    </source>
</evidence>
<comment type="caution">
    <text evidence="5">The sequence shown here is derived from an EMBL/GenBank/DDBJ whole genome shotgun (WGS) entry which is preliminary data.</text>
</comment>
<dbReference type="AlphaFoldDB" id="A0A8J2Z959"/>
<accession>A0A8J2Z959</accession>
<gene>
    <name evidence="5" type="ORF">GCM10010964_10660</name>
</gene>
<dbReference type="Pfam" id="PF06808">
    <property type="entry name" value="DctM"/>
    <property type="match status" value="1"/>
</dbReference>
<name>A0A8J2Z959_9PROT</name>
<keyword evidence="3" id="KW-1133">Transmembrane helix</keyword>
<evidence type="ECO:0000259" key="4">
    <source>
        <dbReference type="Pfam" id="PF06808"/>
    </source>
</evidence>
<evidence type="ECO:0000256" key="1">
    <source>
        <dbReference type="RuleBase" id="RU369079"/>
    </source>
</evidence>
<feature type="transmembrane region" description="Helical" evidence="3">
    <location>
        <begin position="20"/>
        <end position="42"/>
    </location>
</feature>
<feature type="compositionally biased region" description="Low complexity" evidence="2">
    <location>
        <begin position="227"/>
        <end position="247"/>
    </location>
</feature>
<dbReference type="InterPro" id="IPR010656">
    <property type="entry name" value="DctM"/>
</dbReference>
<evidence type="ECO:0000256" key="2">
    <source>
        <dbReference type="SAM" id="MobiDB-lite"/>
    </source>
</evidence>
<evidence type="ECO:0000313" key="5">
    <source>
        <dbReference type="EMBL" id="GGG24463.1"/>
    </source>
</evidence>
<dbReference type="EMBL" id="BMKS01000002">
    <property type="protein sequence ID" value="GGG24463.1"/>
    <property type="molecule type" value="Genomic_DNA"/>
</dbReference>
<dbReference type="Proteomes" id="UP000597507">
    <property type="component" value="Unassembled WGS sequence"/>
</dbReference>
<evidence type="ECO:0000256" key="3">
    <source>
        <dbReference type="SAM" id="Phobius"/>
    </source>
</evidence>
<protein>
    <recommendedName>
        <fullName evidence="4">TRAP C4-dicarboxylate transport system permease DctM subunit domain-containing protein</fullName>
    </recommendedName>
</protein>
<sequence length="247" mass="25818">MFGVIAIALALEACRRVLGLLLPALCLLLIAYALLGPWFPGLARHQGLGTEDLVAWLYSSEAIYGTIARVFATFVFLFIVFGACLEMSGGRHLFLNLPLALLGRTRGGAAEVSIVASALFGTISGSAAANVVTTGSLTIPLMKRSGFPPHATGAFEASASTIGITRPPIMGAAIFVMANFTGIPYLEIVKVSVIPAALFILSLLAVADLYARKLGLRALSREEIGRPGRSSGPTGRSSPRSSSWPGS</sequence>
<feature type="transmembrane region" description="Helical" evidence="3">
    <location>
        <begin position="62"/>
        <end position="85"/>
    </location>
</feature>
<keyword evidence="1" id="KW-0997">Cell inner membrane</keyword>
<feature type="region of interest" description="Disordered" evidence="2">
    <location>
        <begin position="222"/>
        <end position="247"/>
    </location>
</feature>
<dbReference type="GO" id="GO:0022857">
    <property type="term" value="F:transmembrane transporter activity"/>
    <property type="evidence" value="ECO:0007669"/>
    <property type="project" value="UniProtKB-UniRule"/>
</dbReference>
<keyword evidence="1" id="KW-1003">Cell membrane</keyword>
<dbReference type="GO" id="GO:0005886">
    <property type="term" value="C:plasma membrane"/>
    <property type="evidence" value="ECO:0007669"/>
    <property type="project" value="UniProtKB-SubCell"/>
</dbReference>
<dbReference type="PANTHER" id="PTHR43849:SF2">
    <property type="entry name" value="BLL3936 PROTEIN"/>
    <property type="match status" value="1"/>
</dbReference>
<keyword evidence="1" id="KW-0813">Transport</keyword>
<keyword evidence="3" id="KW-0472">Membrane</keyword>
<keyword evidence="6" id="KW-1185">Reference proteome</keyword>
<keyword evidence="3" id="KW-0812">Transmembrane</keyword>
<proteinExistence type="predicted"/>
<comment type="subcellular location">
    <subcellularLocation>
        <location evidence="1">Cell inner membrane</location>
        <topology evidence="1">Multi-pass membrane protein</topology>
    </subcellularLocation>
</comment>
<feature type="transmembrane region" description="Helical" evidence="3">
    <location>
        <begin position="192"/>
        <end position="211"/>
    </location>
</feature>
<reference evidence="5 6" key="1">
    <citation type="journal article" date="2014" name="Int. J. Syst. Evol. Microbiol.">
        <title>Complete genome sequence of Corynebacterium casei LMG S-19264T (=DSM 44701T), isolated from a smear-ripened cheese.</title>
        <authorList>
            <consortium name="US DOE Joint Genome Institute (JGI-PGF)"/>
            <person name="Walter F."/>
            <person name="Albersmeier A."/>
            <person name="Kalinowski J."/>
            <person name="Ruckert C."/>
        </authorList>
    </citation>
    <scope>NUCLEOTIDE SEQUENCE [LARGE SCALE GENOMIC DNA]</scope>
    <source>
        <strain evidence="5 6">CGMCC 1.16330</strain>
    </source>
</reference>
<organism evidence="5 6">
    <name type="scientific">Caldovatus sediminis</name>
    <dbReference type="NCBI Taxonomy" id="2041189"/>
    <lineage>
        <taxon>Bacteria</taxon>
        <taxon>Pseudomonadati</taxon>
        <taxon>Pseudomonadota</taxon>
        <taxon>Alphaproteobacteria</taxon>
        <taxon>Acetobacterales</taxon>
        <taxon>Roseomonadaceae</taxon>
        <taxon>Caldovatus</taxon>
    </lineage>
</organism>